<keyword evidence="1" id="KW-0106">Calcium</keyword>
<dbReference type="InterPro" id="IPR011992">
    <property type="entry name" value="EF-hand-dom_pair"/>
</dbReference>
<dbReference type="SUPFAM" id="SSF47473">
    <property type="entry name" value="EF-hand"/>
    <property type="match status" value="1"/>
</dbReference>
<dbReference type="PROSITE" id="PS00018">
    <property type="entry name" value="EF_HAND_1"/>
    <property type="match status" value="2"/>
</dbReference>
<accession>A0AA96MI82</accession>
<proteinExistence type="evidence at transcript level"/>
<dbReference type="SMART" id="SM00054">
    <property type="entry name" value="EFh"/>
    <property type="match status" value="3"/>
</dbReference>
<name>A0AA96MI82_HALDU</name>
<protein>
    <submittedName>
        <fullName evidence="3">Obelin-like protein</fullName>
    </submittedName>
</protein>
<dbReference type="InterPro" id="IPR018247">
    <property type="entry name" value="EF_Hand_1_Ca_BS"/>
</dbReference>
<dbReference type="EMBL" id="OR460176">
    <property type="protein sequence ID" value="WNS50099.1"/>
    <property type="molecule type" value="mRNA"/>
</dbReference>
<organism evidence="3">
    <name type="scientific">Halisarca dujardinii</name>
    <name type="common">Dujardin's slime sponge</name>
    <dbReference type="NCBI Taxonomy" id="2583056"/>
    <lineage>
        <taxon>Eukaryota</taxon>
        <taxon>Metazoa</taxon>
        <taxon>Porifera</taxon>
        <taxon>Demospongiae</taxon>
        <taxon>Verongimorpha</taxon>
        <taxon>Chondrillida</taxon>
        <taxon>Halisarcidae</taxon>
        <taxon>Halisarca</taxon>
    </lineage>
</organism>
<reference evidence="3" key="1">
    <citation type="submission" date="2023-08" db="EMBL/GenBank/DDBJ databases">
        <authorList>
            <person name="Adameyko K."/>
            <person name="Kravchuk O."/>
            <person name="Lyupina Y."/>
        </authorList>
    </citation>
    <scope>NUCLEOTIDE SEQUENCE</scope>
</reference>
<dbReference type="Gene3D" id="1.10.238.10">
    <property type="entry name" value="EF-hand"/>
    <property type="match status" value="1"/>
</dbReference>
<evidence type="ECO:0000256" key="1">
    <source>
        <dbReference type="ARBA" id="ARBA00022837"/>
    </source>
</evidence>
<dbReference type="AlphaFoldDB" id="A0AA96MI82"/>
<dbReference type="InterPro" id="IPR002048">
    <property type="entry name" value="EF_hand_dom"/>
</dbReference>
<dbReference type="Pfam" id="PF13202">
    <property type="entry name" value="EF-hand_5"/>
    <property type="match status" value="1"/>
</dbReference>
<evidence type="ECO:0000259" key="2">
    <source>
        <dbReference type="PROSITE" id="PS50222"/>
    </source>
</evidence>
<dbReference type="PROSITE" id="PS50222">
    <property type="entry name" value="EF_HAND_2"/>
    <property type="match status" value="1"/>
</dbReference>
<dbReference type="CDD" id="cd00051">
    <property type="entry name" value="EFh"/>
    <property type="match status" value="1"/>
</dbReference>
<evidence type="ECO:0000313" key="3">
    <source>
        <dbReference type="EMBL" id="WNS50099.1"/>
    </source>
</evidence>
<sequence length="181" mass="21156">MADDFLKNEDWVQRMNEKFMWLDTNKNGSLEVDDWKDWVQSIERATNASEDLISKVQRAVDEFCIAIGVTPGKSLSKEQFIREFATFAAAERAIKERGGQPILYKLYGAIYDVIDMNKDGYVTLSEYKAVMKACNYDMNEIFKTFCQMDSDISGKIDRQEMAEYQYRTWIDLQKPKAKKKY</sequence>
<feature type="domain" description="EF-hand" evidence="2">
    <location>
        <begin position="102"/>
        <end position="137"/>
    </location>
</feature>
<dbReference type="GO" id="GO:0005509">
    <property type="term" value="F:calcium ion binding"/>
    <property type="evidence" value="ECO:0007669"/>
    <property type="project" value="InterPro"/>
</dbReference>